<name>A0A0N5A4M7_PARTI</name>
<accession>A0A0N5A4M7</accession>
<dbReference type="AlphaFoldDB" id="A0A0N5A4M7"/>
<dbReference type="Proteomes" id="UP000038045">
    <property type="component" value="Unplaced"/>
</dbReference>
<reference evidence="2" key="1">
    <citation type="submission" date="2017-02" db="UniProtKB">
        <authorList>
            <consortium name="WormBaseParasite"/>
        </authorList>
    </citation>
    <scope>IDENTIFICATION</scope>
</reference>
<sequence>MLVEEKPDHHWLEKEIADKLACHVELAFEAGDLNLALTLISRLSTRIASYAEQLQFDVGMQELMTYKRIIEQAFSALNAVKDGETKKLTIGLADTWAALGCHLILETLRKMIIFEKELERFFNADEWNEKSLRRLPAFLQVELSFIIVRIDFEKDIEGRRLSKPKYVQQLTVQKLLKRYADILPAICHFLQEMVPEFARALTKFKMTEAATQVVLGCLHTHWKLPRRLEEIGELMTRYQRYAHYCEDCYAIPQIDTAAMSDKIIAARGDAIAMLGSGAMVGHVFEENHNDELPDHFGQIYFELAEAAISAIENNDVGSLSKILPMFLALAILASDSKFVDPSLNVEQEFRLHLISTSLNDISTILGFSILYGAYFDNSALPNYALKEFEKWIERAPDRQAYFKRILLLSNSHSFSMSASPRDLIRTKWKMSFENRAEHDGFGGQFGMGRAQQHPNRIVREFIRSHSDPSHLFLATQVVPHLELIDFEIDRQISELARSLQENDAEANHEDY</sequence>
<keyword evidence="1" id="KW-1185">Reference proteome</keyword>
<protein>
    <submittedName>
        <fullName evidence="2">MYND-type domain-containing protein</fullName>
    </submittedName>
</protein>
<organism evidence="1 2">
    <name type="scientific">Parastrongyloides trichosuri</name>
    <name type="common">Possum-specific nematode worm</name>
    <dbReference type="NCBI Taxonomy" id="131310"/>
    <lineage>
        <taxon>Eukaryota</taxon>
        <taxon>Metazoa</taxon>
        <taxon>Ecdysozoa</taxon>
        <taxon>Nematoda</taxon>
        <taxon>Chromadorea</taxon>
        <taxon>Rhabditida</taxon>
        <taxon>Tylenchina</taxon>
        <taxon>Panagrolaimomorpha</taxon>
        <taxon>Strongyloidoidea</taxon>
        <taxon>Strongyloididae</taxon>
        <taxon>Parastrongyloides</taxon>
    </lineage>
</organism>
<proteinExistence type="predicted"/>
<evidence type="ECO:0000313" key="2">
    <source>
        <dbReference type="WBParaSite" id="PTRK_0001665300.1"/>
    </source>
</evidence>
<evidence type="ECO:0000313" key="1">
    <source>
        <dbReference type="Proteomes" id="UP000038045"/>
    </source>
</evidence>
<dbReference type="WBParaSite" id="PTRK_0001665300.1">
    <property type="protein sequence ID" value="PTRK_0001665300.1"/>
    <property type="gene ID" value="PTRK_0001665300"/>
</dbReference>